<dbReference type="AlphaFoldDB" id="A0A6G6YAQ3"/>
<dbReference type="GO" id="GO:0005829">
    <property type="term" value="C:cytosol"/>
    <property type="evidence" value="ECO:0007669"/>
    <property type="project" value="TreeGrafter"/>
</dbReference>
<dbReference type="InterPro" id="IPR014729">
    <property type="entry name" value="Rossmann-like_a/b/a_fold"/>
</dbReference>
<feature type="domain" description="Glutamyl/glutaminyl-tRNA synthetase class Ib catalytic" evidence="9">
    <location>
        <begin position="211"/>
        <end position="308"/>
    </location>
</feature>
<keyword evidence="11" id="KW-1185">Reference proteome</keyword>
<keyword evidence="1 7" id="KW-0436">Ligase</keyword>
<keyword evidence="7" id="KW-0648">Protein biosynthesis</keyword>
<dbReference type="KEGG" id="spzr:G5C33_18945"/>
<dbReference type="PRINTS" id="PR00987">
    <property type="entry name" value="TRNASYNTHGLU"/>
</dbReference>
<dbReference type="InterPro" id="IPR049940">
    <property type="entry name" value="GluQ/Sye"/>
</dbReference>
<evidence type="ECO:0000256" key="6">
    <source>
        <dbReference type="ARBA" id="ARBA00023146"/>
    </source>
</evidence>
<dbReference type="Proteomes" id="UP000501568">
    <property type="component" value="Chromosome"/>
</dbReference>
<protein>
    <submittedName>
        <fullName evidence="10">Glutamyl-Q tRNA(Asp) synthetase</fullName>
    </submittedName>
</protein>
<dbReference type="Gene3D" id="3.40.50.620">
    <property type="entry name" value="HUPs"/>
    <property type="match status" value="2"/>
</dbReference>
<evidence type="ECO:0000256" key="3">
    <source>
        <dbReference type="ARBA" id="ARBA00022741"/>
    </source>
</evidence>
<feature type="domain" description="Glutamyl/glutaminyl-tRNA synthetase class Ib catalytic" evidence="9">
    <location>
        <begin position="3"/>
        <end position="105"/>
    </location>
</feature>
<keyword evidence="5 7" id="KW-0067">ATP-binding</keyword>
<proteinExistence type="inferred from homology"/>
<dbReference type="EMBL" id="CP049109">
    <property type="protein sequence ID" value="QIG81656.1"/>
    <property type="molecule type" value="Genomic_DNA"/>
</dbReference>
<evidence type="ECO:0000256" key="1">
    <source>
        <dbReference type="ARBA" id="ARBA00022598"/>
    </source>
</evidence>
<comment type="similarity">
    <text evidence="7">Belongs to the class-I aminoacyl-tRNA synthetase family.</text>
</comment>
<dbReference type="GO" id="GO:0004818">
    <property type="term" value="F:glutamate-tRNA ligase activity"/>
    <property type="evidence" value="ECO:0007669"/>
    <property type="project" value="TreeGrafter"/>
</dbReference>
<reference evidence="10 11" key="1">
    <citation type="submission" date="2020-02" db="EMBL/GenBank/DDBJ databases">
        <authorList>
            <person name="Zheng R.K."/>
            <person name="Sun C.M."/>
        </authorList>
    </citation>
    <scope>NUCLEOTIDE SEQUENCE [LARGE SCALE GENOMIC DNA]</scope>
    <source>
        <strain evidence="11">zrk23</strain>
    </source>
</reference>
<dbReference type="PROSITE" id="PS00178">
    <property type="entry name" value="AA_TRNA_LIGASE_I"/>
    <property type="match status" value="1"/>
</dbReference>
<sequence>MPLTTRFAPSPTGQLHLGHAYSAVQAHDRARRAGGRFLLRIEDIDGTRSRPEHVATILEDMRWLGLDWDGEPTFQSQRLDLYQAALDRLRDMELLYPCFCTRADIAASASAPHGPSGIIYPGTCRGLAAPDLDRPHCWRLDVEKALQFLPRREWRVGLPPAIQACAGGTGYPTLGTSRRLVEGYSPQATPSERNTPPPPLRGGPPPPPGEELVWHDEIAGNVIADPLAHGDVVLARKDAPASYHLAVTVDDADQGVTHVIRGQDLFEATHVHRLLQALLDLPTPNYRHHPLLTDSQGNRLAKRHGAPTLAAMRESGADGHAVADSLRSGTLPVGIGFATS</sequence>
<gene>
    <name evidence="10" type="ORF">G5C33_18945</name>
</gene>
<dbReference type="SUPFAM" id="SSF52374">
    <property type="entry name" value="Nucleotidylyl transferase"/>
    <property type="match status" value="1"/>
</dbReference>
<evidence type="ECO:0000256" key="2">
    <source>
        <dbReference type="ARBA" id="ARBA00022723"/>
    </source>
</evidence>
<accession>A0A6G6YAQ3</accession>
<keyword evidence="6 7" id="KW-0030">Aminoacyl-tRNA synthetase</keyword>
<feature type="region of interest" description="Disordered" evidence="8">
    <location>
        <begin position="185"/>
        <end position="210"/>
    </location>
</feature>
<dbReference type="Pfam" id="PF00749">
    <property type="entry name" value="tRNA-synt_1c"/>
    <property type="match status" value="2"/>
</dbReference>
<dbReference type="PANTHER" id="PTHR43311">
    <property type="entry name" value="GLUTAMATE--TRNA LIGASE"/>
    <property type="match status" value="1"/>
</dbReference>
<keyword evidence="2" id="KW-0479">Metal-binding</keyword>
<evidence type="ECO:0000256" key="5">
    <source>
        <dbReference type="ARBA" id="ARBA00022840"/>
    </source>
</evidence>
<feature type="compositionally biased region" description="Pro residues" evidence="8">
    <location>
        <begin position="195"/>
        <end position="209"/>
    </location>
</feature>
<evidence type="ECO:0000256" key="8">
    <source>
        <dbReference type="SAM" id="MobiDB-lite"/>
    </source>
</evidence>
<name>A0A6G6YAQ3_9SPHN</name>
<evidence type="ECO:0000313" key="11">
    <source>
        <dbReference type="Proteomes" id="UP000501568"/>
    </source>
</evidence>
<dbReference type="PANTHER" id="PTHR43311:SF1">
    <property type="entry name" value="GLUTAMYL-Q TRNA(ASP) SYNTHETASE"/>
    <property type="match status" value="1"/>
</dbReference>
<dbReference type="GO" id="GO:0005524">
    <property type="term" value="F:ATP binding"/>
    <property type="evidence" value="ECO:0007669"/>
    <property type="project" value="UniProtKB-KW"/>
</dbReference>
<dbReference type="InterPro" id="IPR020058">
    <property type="entry name" value="Glu/Gln-tRNA-synth_Ib_cat-dom"/>
</dbReference>
<organism evidence="10 11">
    <name type="scientific">Stakelama tenebrarum</name>
    <dbReference type="NCBI Taxonomy" id="2711215"/>
    <lineage>
        <taxon>Bacteria</taxon>
        <taxon>Pseudomonadati</taxon>
        <taxon>Pseudomonadota</taxon>
        <taxon>Alphaproteobacteria</taxon>
        <taxon>Sphingomonadales</taxon>
        <taxon>Sphingomonadaceae</taxon>
        <taxon>Stakelama</taxon>
    </lineage>
</organism>
<evidence type="ECO:0000313" key="10">
    <source>
        <dbReference type="EMBL" id="QIG81656.1"/>
    </source>
</evidence>
<dbReference type="GO" id="GO:0006424">
    <property type="term" value="P:glutamyl-tRNA aminoacylation"/>
    <property type="evidence" value="ECO:0007669"/>
    <property type="project" value="TreeGrafter"/>
</dbReference>
<dbReference type="InterPro" id="IPR000924">
    <property type="entry name" value="Glu/Gln-tRNA-synth"/>
</dbReference>
<evidence type="ECO:0000256" key="4">
    <source>
        <dbReference type="ARBA" id="ARBA00022833"/>
    </source>
</evidence>
<evidence type="ECO:0000259" key="9">
    <source>
        <dbReference type="Pfam" id="PF00749"/>
    </source>
</evidence>
<evidence type="ECO:0000256" key="7">
    <source>
        <dbReference type="RuleBase" id="RU363037"/>
    </source>
</evidence>
<dbReference type="RefSeq" id="WP_165328583.1">
    <property type="nucleotide sequence ID" value="NZ_CP049109.1"/>
</dbReference>
<keyword evidence="4" id="KW-0862">Zinc</keyword>
<dbReference type="InterPro" id="IPR001412">
    <property type="entry name" value="aa-tRNA-synth_I_CS"/>
</dbReference>
<keyword evidence="3 7" id="KW-0547">Nucleotide-binding</keyword>